<name>A0ABS6FGB5_9FIRM</name>
<comment type="caution">
    <text evidence="1">The sequence shown here is derived from an EMBL/GenBank/DDBJ whole genome shotgun (WGS) entry which is preliminary data.</text>
</comment>
<dbReference type="EMBL" id="JAHLQO010000003">
    <property type="protein sequence ID" value="MBU5669216.1"/>
    <property type="molecule type" value="Genomic_DNA"/>
</dbReference>
<proteinExistence type="predicted"/>
<organism evidence="1 2">
    <name type="scientific">Peptoniphilus ovalis</name>
    <dbReference type="NCBI Taxonomy" id="2841503"/>
    <lineage>
        <taxon>Bacteria</taxon>
        <taxon>Bacillati</taxon>
        <taxon>Bacillota</taxon>
        <taxon>Tissierellia</taxon>
        <taxon>Tissierellales</taxon>
        <taxon>Peptoniphilaceae</taxon>
        <taxon>Peptoniphilus</taxon>
    </lineage>
</organism>
<sequence length="561" mass="65741">MFDKDFRIKENRINNLQWAAAKNYDVDTFIIGENLSGNPDFYMNLIIGLAIKFFGIDSLNKLFDNWTFNIYRNKFDMLAIYLLEDFCYRKEVRDRNVLKSLRKKYAREFLDDKNDLARRNLALKENLVYSLQMKKMNVVLGNDYKKLNNKERLIYENFYLAEDTNGKNIEERVLNLLIKYARYKENYNLKPKFALDFNLFGAAGNVSLERSNMLSMFKDDKVKKSVQVGNIFLNFMRKKKSQKLSYIEKTFGKSLFDEEKRLAIENEISVEGHRKSKIYFTKGIEKNDKDLNQELNDKAVKRHLLKFNENKNLYNSTITSLTKKLKLSINSNPIFEEELSNRGKLVGKIAYKSQISDRAKIFEHKIKGESNSLTVDLILDASASLLNIESDIAIEAYIISKSLENNNIKNRIISYQTVQDYTVIIILKDYDEKSDIKRIFRYKSIGWNRDGYFFKAYRYLIGKNKNLFSIILTDANPSDFRPLVIKGIIPNKNYSDEVSLKDTEKELLELRKIGVKISAVLNRDNIENARKLYKNKFVKIQKISQIANVAGKFIQKEINKI</sequence>
<evidence type="ECO:0000313" key="1">
    <source>
        <dbReference type="EMBL" id="MBU5669216.1"/>
    </source>
</evidence>
<reference evidence="1 2" key="1">
    <citation type="submission" date="2021-06" db="EMBL/GenBank/DDBJ databases">
        <authorList>
            <person name="Sun Q."/>
            <person name="Li D."/>
        </authorList>
    </citation>
    <scope>NUCLEOTIDE SEQUENCE [LARGE SCALE GENOMIC DNA]</scope>
    <source>
        <strain evidence="1 2">MSJ-1</strain>
    </source>
</reference>
<dbReference type="Proteomes" id="UP000783742">
    <property type="component" value="Unassembled WGS sequence"/>
</dbReference>
<keyword evidence="2" id="KW-1185">Reference proteome</keyword>
<accession>A0ABS6FGB5</accession>
<gene>
    <name evidence="1" type="ORF">KQI68_05095</name>
</gene>
<protein>
    <submittedName>
        <fullName evidence="1">VWA domain-containing protein</fullName>
    </submittedName>
</protein>
<evidence type="ECO:0000313" key="2">
    <source>
        <dbReference type="Proteomes" id="UP000783742"/>
    </source>
</evidence>
<dbReference type="RefSeq" id="WP_216549059.1">
    <property type="nucleotide sequence ID" value="NZ_JAHLQO010000003.1"/>
</dbReference>